<dbReference type="PROSITE" id="PS01056">
    <property type="entry name" value="DNA_LIGASE_N2"/>
    <property type="match status" value="1"/>
</dbReference>
<dbReference type="OrthoDB" id="9759736at2"/>
<comment type="catalytic activity">
    <reaction evidence="7">
        <text>NAD(+) + (deoxyribonucleotide)n-3'-hydroxyl + 5'-phospho-(deoxyribonucleotide)m = (deoxyribonucleotide)n+m + AMP + beta-nicotinamide D-nucleotide.</text>
        <dbReference type="EC" id="6.5.1.2"/>
    </reaction>
</comment>
<keyword evidence="6" id="KW-0234">DNA repair</keyword>
<gene>
    <name evidence="9" type="ORF">DU506_16040</name>
</gene>
<evidence type="ECO:0000256" key="7">
    <source>
        <dbReference type="ARBA" id="ARBA00034005"/>
    </source>
</evidence>
<dbReference type="PANTHER" id="PTHR47810">
    <property type="entry name" value="DNA LIGASE"/>
    <property type="match status" value="1"/>
</dbReference>
<reference evidence="9 10" key="1">
    <citation type="submission" date="2018-07" db="EMBL/GenBank/DDBJ databases">
        <title>Halomonas rutogse sp. nov., isolated from Lake TangqianCo on Tibetan Plateau.</title>
        <authorList>
            <person name="Lu H."/>
            <person name="Xing P."/>
            <person name="Wu Q."/>
        </authorList>
    </citation>
    <scope>NUCLEOTIDE SEQUENCE [LARGE SCALE GENOMIC DNA]</scope>
    <source>
        <strain evidence="9 10">TQ8S</strain>
    </source>
</reference>
<dbReference type="GO" id="GO:0003911">
    <property type="term" value="F:DNA ligase (NAD+) activity"/>
    <property type="evidence" value="ECO:0007669"/>
    <property type="project" value="UniProtKB-EC"/>
</dbReference>
<keyword evidence="4" id="KW-0227">DNA damage</keyword>
<dbReference type="SUPFAM" id="SSF56091">
    <property type="entry name" value="DNA ligase/mRNA capping enzyme, catalytic domain"/>
    <property type="match status" value="1"/>
</dbReference>
<proteinExistence type="predicted"/>
<dbReference type="GO" id="GO:0006260">
    <property type="term" value="P:DNA replication"/>
    <property type="evidence" value="ECO:0007669"/>
    <property type="project" value="UniProtKB-KW"/>
</dbReference>
<dbReference type="EC" id="6.5.1.2" evidence="1"/>
<dbReference type="SMART" id="SM00532">
    <property type="entry name" value="LIGANc"/>
    <property type="match status" value="1"/>
</dbReference>
<dbReference type="Gene3D" id="2.40.50.140">
    <property type="entry name" value="Nucleic acid-binding proteins"/>
    <property type="match status" value="1"/>
</dbReference>
<evidence type="ECO:0000256" key="3">
    <source>
        <dbReference type="ARBA" id="ARBA00022705"/>
    </source>
</evidence>
<evidence type="ECO:0000313" key="9">
    <source>
        <dbReference type="EMBL" id="RCV87859.1"/>
    </source>
</evidence>
<dbReference type="AlphaFoldDB" id="A0A368TSW0"/>
<dbReference type="Pfam" id="PF01653">
    <property type="entry name" value="DNA_ligase_aden"/>
    <property type="match status" value="1"/>
</dbReference>
<dbReference type="InterPro" id="IPR033136">
    <property type="entry name" value="DNA_ligase_CS"/>
</dbReference>
<protein>
    <recommendedName>
        <fullName evidence="1">DNA ligase (NAD(+))</fullName>
        <ecNumber evidence="1">6.5.1.2</ecNumber>
    </recommendedName>
</protein>
<keyword evidence="2" id="KW-0436">Ligase</keyword>
<organism evidence="9 10">
    <name type="scientific">Vreelandella rituensis</name>
    <dbReference type="NCBI Taxonomy" id="2282306"/>
    <lineage>
        <taxon>Bacteria</taxon>
        <taxon>Pseudomonadati</taxon>
        <taxon>Pseudomonadota</taxon>
        <taxon>Gammaproteobacteria</taxon>
        <taxon>Oceanospirillales</taxon>
        <taxon>Halomonadaceae</taxon>
        <taxon>Vreelandella</taxon>
    </lineage>
</organism>
<dbReference type="Pfam" id="PF03120">
    <property type="entry name" value="OB_DNA_ligase"/>
    <property type="match status" value="1"/>
</dbReference>
<dbReference type="SUPFAM" id="SSF50249">
    <property type="entry name" value="Nucleic acid-binding proteins"/>
    <property type="match status" value="1"/>
</dbReference>
<dbReference type="InterPro" id="IPR050326">
    <property type="entry name" value="NAD_dep_DNA_ligaseB"/>
</dbReference>
<dbReference type="InterPro" id="IPR013840">
    <property type="entry name" value="DNAligase_N"/>
</dbReference>
<dbReference type="Proteomes" id="UP000253204">
    <property type="component" value="Unassembled WGS sequence"/>
</dbReference>
<dbReference type="InterPro" id="IPR004150">
    <property type="entry name" value="NAD_DNA_ligase_OB"/>
</dbReference>
<dbReference type="PANTHER" id="PTHR47810:SF1">
    <property type="entry name" value="DNA LIGASE B"/>
    <property type="match status" value="1"/>
</dbReference>
<evidence type="ECO:0000256" key="5">
    <source>
        <dbReference type="ARBA" id="ARBA00023027"/>
    </source>
</evidence>
<comment type="caution">
    <text evidence="9">The sequence shown here is derived from an EMBL/GenBank/DDBJ whole genome shotgun (WGS) entry which is preliminary data.</text>
</comment>
<dbReference type="RefSeq" id="WP_114487905.1">
    <property type="nucleotide sequence ID" value="NZ_CBCSHM010000045.1"/>
</dbReference>
<evidence type="ECO:0000256" key="6">
    <source>
        <dbReference type="ARBA" id="ARBA00023204"/>
    </source>
</evidence>
<dbReference type="Gene3D" id="3.30.470.30">
    <property type="entry name" value="DNA ligase/mRNA capping enzyme"/>
    <property type="match status" value="1"/>
</dbReference>
<name>A0A368TSW0_9GAMM</name>
<evidence type="ECO:0000313" key="10">
    <source>
        <dbReference type="Proteomes" id="UP000253204"/>
    </source>
</evidence>
<dbReference type="InterPro" id="IPR013839">
    <property type="entry name" value="DNAligase_adenylation"/>
</dbReference>
<evidence type="ECO:0000256" key="2">
    <source>
        <dbReference type="ARBA" id="ARBA00022598"/>
    </source>
</evidence>
<feature type="domain" description="NAD-dependent DNA ligase N-terminal" evidence="8">
    <location>
        <begin position="1"/>
        <end position="298"/>
    </location>
</feature>
<sequence length="375" mass="42417">MAVTLRYVDGVLVQVVSRGDGEHGQDWTARARALPAVPNRLPEPEDAVLQGELYWRLERHVQSRSKTLEARSRVAGVMAQQTPSGKDLANIGLFVWDWPDGPATIEERLETLTLLGFDTADYTHALDDREAAGNWRERWFNGLLSFATDGVVLRQSSRPSGRRWSSGPPEWVVAWKYPPRQALAQVHGIEFRVGRTGRITPLVWLYPIRLEGRRISRVSLGSLEQWQALDLRAGDQVAVHLAGLTIPQLAEVVWQTEEREPLSVPAAEAYHLLSCLRLVEGCQAQLVARLTWLGEQLDMRGIGEGTWQALLTSSPSFALARLRKRIPFQVTTGRPVVWFLLLAALLHHSLHRRYGRRPALIRSYWFEASSRSRPR</sequence>
<evidence type="ECO:0000259" key="8">
    <source>
        <dbReference type="SMART" id="SM00532"/>
    </source>
</evidence>
<keyword evidence="5" id="KW-0520">NAD</keyword>
<evidence type="ECO:0000256" key="1">
    <source>
        <dbReference type="ARBA" id="ARBA00012722"/>
    </source>
</evidence>
<accession>A0A368TSW0</accession>
<keyword evidence="3" id="KW-0235">DNA replication</keyword>
<dbReference type="EMBL" id="QPIJ01000046">
    <property type="protein sequence ID" value="RCV87859.1"/>
    <property type="molecule type" value="Genomic_DNA"/>
</dbReference>
<keyword evidence="10" id="KW-1185">Reference proteome</keyword>
<dbReference type="GO" id="GO:0006281">
    <property type="term" value="P:DNA repair"/>
    <property type="evidence" value="ECO:0007669"/>
    <property type="project" value="UniProtKB-KW"/>
</dbReference>
<dbReference type="InterPro" id="IPR012340">
    <property type="entry name" value="NA-bd_OB-fold"/>
</dbReference>
<evidence type="ECO:0000256" key="4">
    <source>
        <dbReference type="ARBA" id="ARBA00022763"/>
    </source>
</evidence>